<organism evidence="1 2">
    <name type="scientific">Salinibacterium xinjiangense</name>
    <dbReference type="NCBI Taxonomy" id="386302"/>
    <lineage>
        <taxon>Bacteria</taxon>
        <taxon>Bacillati</taxon>
        <taxon>Actinomycetota</taxon>
        <taxon>Actinomycetes</taxon>
        <taxon>Micrococcales</taxon>
        <taxon>Microbacteriaceae</taxon>
        <taxon>Salinibacterium</taxon>
    </lineage>
</organism>
<name>A0A2C8ZJH0_9MICO</name>
<evidence type="ECO:0000313" key="2">
    <source>
        <dbReference type="Proteomes" id="UP000219440"/>
    </source>
</evidence>
<dbReference type="OrthoDB" id="3267840at2"/>
<evidence type="ECO:0000313" key="1">
    <source>
        <dbReference type="EMBL" id="SOE64897.1"/>
    </source>
</evidence>
<sequence>MTDCGCAKAKAELEEYLHRELSIQDDADVAEHIKNCDDCSSEHLVGLALTLKVRQACQEQAPEELLEAVRSRLSNA</sequence>
<protein>
    <submittedName>
        <fullName evidence="1">Anti-sigma factor, TIGR02949 family</fullName>
    </submittedName>
</protein>
<gene>
    <name evidence="1" type="ORF">SAMN06296378_1466</name>
</gene>
<accession>A0A2C8ZJH0</accession>
<dbReference type="EMBL" id="OCST01000003">
    <property type="protein sequence ID" value="SOE64897.1"/>
    <property type="molecule type" value="Genomic_DNA"/>
</dbReference>
<dbReference type="RefSeq" id="WP_097060583.1">
    <property type="nucleotide sequence ID" value="NZ_BMLC01000001.1"/>
</dbReference>
<dbReference type="Proteomes" id="UP000219440">
    <property type="component" value="Unassembled WGS sequence"/>
</dbReference>
<dbReference type="AlphaFoldDB" id="A0A2C8ZJH0"/>
<keyword evidence="2" id="KW-1185">Reference proteome</keyword>
<proteinExistence type="predicted"/>
<reference evidence="1 2" key="1">
    <citation type="submission" date="2017-09" db="EMBL/GenBank/DDBJ databases">
        <authorList>
            <person name="Ehlers B."/>
            <person name="Leendertz F.H."/>
        </authorList>
    </citation>
    <scope>NUCLEOTIDE SEQUENCE [LARGE SCALE GENOMIC DNA]</scope>
    <source>
        <strain evidence="1 2">CGMCC 1.05381</strain>
    </source>
</reference>